<dbReference type="Pfam" id="PF08281">
    <property type="entry name" value="Sigma70_r4_2"/>
    <property type="match status" value="1"/>
</dbReference>
<accession>A0ABZ0VAZ3</accession>
<dbReference type="RefSeq" id="WP_322410788.1">
    <property type="nucleotide sequence ID" value="NZ_CP139779.1"/>
</dbReference>
<evidence type="ECO:0000256" key="1">
    <source>
        <dbReference type="ARBA" id="ARBA00010641"/>
    </source>
</evidence>
<dbReference type="InterPro" id="IPR007627">
    <property type="entry name" value="RNA_pol_sigma70_r2"/>
</dbReference>
<evidence type="ECO:0000256" key="3">
    <source>
        <dbReference type="ARBA" id="ARBA00023082"/>
    </source>
</evidence>
<evidence type="ECO:0000313" key="8">
    <source>
        <dbReference type="EMBL" id="WQB70649.1"/>
    </source>
</evidence>
<dbReference type="Pfam" id="PF04542">
    <property type="entry name" value="Sigma70_r2"/>
    <property type="match status" value="1"/>
</dbReference>
<keyword evidence="3" id="KW-0731">Sigma factor</keyword>
<name>A0ABZ0VAZ3_9MICO</name>
<sequence length="420" mass="45025">MPPGQDADVALAEVHRAEWGRIVAGLARRFGDLDLAEEVTAEAFAVAVERWATDGVPPNPGAWITTTAHRRAIDRLRREARRDDKHREAVLLADDSPAEPVGAVADDRLRLLFACCHPLLGLETRVALTLRVVVGLTVEQIARLFLVPPTTIAQRITRGKAKIGAARVPFRVPERDDLPERTAAVIAVLSLMYTQAYAGTGDAPDRLRRDLLDEALRLARELHALLPGDVDVAGLLALLLASAARVPARVAADGTLVTLAEQDRGAWDRDLIAEADALLGERRRRGRAGGIRLGRHELLAAIHLVHAHAPDAGSTDWAQIVALYEMLERVDPSPIVGVNHAIAVAEADSPEAGLVVLARRADDLAGHYAFHAVRAHLLAACGDAPGAHRAYDRAIALAPSPGMAELLTARRDAGAPLAPR</sequence>
<feature type="domain" description="RNA polymerase sigma factor 70 region 4 type 2" evidence="6">
    <location>
        <begin position="115"/>
        <end position="163"/>
    </location>
</feature>
<dbReference type="Proteomes" id="UP001324533">
    <property type="component" value="Chromosome"/>
</dbReference>
<dbReference type="PANTHER" id="PTHR47756:SF2">
    <property type="entry name" value="BLL6612 PROTEIN"/>
    <property type="match status" value="1"/>
</dbReference>
<evidence type="ECO:0000313" key="9">
    <source>
        <dbReference type="Proteomes" id="UP001324533"/>
    </source>
</evidence>
<keyword evidence="4" id="KW-0804">Transcription</keyword>
<keyword evidence="9" id="KW-1185">Reference proteome</keyword>
<evidence type="ECO:0000256" key="2">
    <source>
        <dbReference type="ARBA" id="ARBA00023015"/>
    </source>
</evidence>
<dbReference type="InterPro" id="IPR036388">
    <property type="entry name" value="WH-like_DNA-bd_sf"/>
</dbReference>
<dbReference type="SUPFAM" id="SSF88659">
    <property type="entry name" value="Sigma3 and sigma4 domains of RNA polymerase sigma factors"/>
    <property type="match status" value="1"/>
</dbReference>
<dbReference type="SUPFAM" id="SSF88946">
    <property type="entry name" value="Sigma2 domain of RNA polymerase sigma factors"/>
    <property type="match status" value="1"/>
</dbReference>
<dbReference type="Pfam" id="PF20239">
    <property type="entry name" value="DUF6596"/>
    <property type="match status" value="1"/>
</dbReference>
<dbReference type="Gene3D" id="1.10.10.10">
    <property type="entry name" value="Winged helix-like DNA-binding domain superfamily/Winged helix DNA-binding domain"/>
    <property type="match status" value="1"/>
</dbReference>
<dbReference type="InterPro" id="IPR046531">
    <property type="entry name" value="DUF6596"/>
</dbReference>
<dbReference type="EMBL" id="CP139779">
    <property type="protein sequence ID" value="WQB70649.1"/>
    <property type="molecule type" value="Genomic_DNA"/>
</dbReference>
<evidence type="ECO:0000259" key="5">
    <source>
        <dbReference type="Pfam" id="PF04542"/>
    </source>
</evidence>
<evidence type="ECO:0000259" key="6">
    <source>
        <dbReference type="Pfam" id="PF08281"/>
    </source>
</evidence>
<reference evidence="8 9" key="1">
    <citation type="submission" date="2023-06" db="EMBL/GenBank/DDBJ databases">
        <title>Rock-solubilizing bacteria, Microbacterium invictum, promotes re-establishment of vegetation in rocky wasteland by accelerating rock bio-weathering and reshaping soil bacterial community.</title>
        <authorList>
            <person name="Liu C."/>
        </authorList>
    </citation>
    <scope>NUCLEOTIDE SEQUENCE [LARGE SCALE GENOMIC DNA]</scope>
    <source>
        <strain evidence="8 9">X-18</strain>
    </source>
</reference>
<dbReference type="InterPro" id="IPR013324">
    <property type="entry name" value="RNA_pol_sigma_r3/r4-like"/>
</dbReference>
<evidence type="ECO:0000259" key="7">
    <source>
        <dbReference type="Pfam" id="PF20239"/>
    </source>
</evidence>
<comment type="similarity">
    <text evidence="1">Belongs to the sigma-70 factor family. ECF subfamily.</text>
</comment>
<feature type="domain" description="RNA polymerase sigma-70 region 2" evidence="5">
    <location>
        <begin position="21"/>
        <end position="82"/>
    </location>
</feature>
<dbReference type="Gene3D" id="1.10.1740.10">
    <property type="match status" value="1"/>
</dbReference>
<keyword evidence="2" id="KW-0805">Transcription regulation</keyword>
<proteinExistence type="inferred from homology"/>
<gene>
    <name evidence="8" type="ORF">T9R20_01450</name>
</gene>
<feature type="domain" description="DUF6596" evidence="7">
    <location>
        <begin position="181"/>
        <end position="280"/>
    </location>
</feature>
<protein>
    <submittedName>
        <fullName evidence="8">DUF6596 domain-containing protein</fullName>
    </submittedName>
</protein>
<dbReference type="InterPro" id="IPR013249">
    <property type="entry name" value="RNA_pol_sigma70_r4_t2"/>
</dbReference>
<dbReference type="InterPro" id="IPR013325">
    <property type="entry name" value="RNA_pol_sigma_r2"/>
</dbReference>
<organism evidence="8 9">
    <name type="scientific">Microbacterium invictum</name>
    <dbReference type="NCBI Taxonomy" id="515415"/>
    <lineage>
        <taxon>Bacteria</taxon>
        <taxon>Bacillati</taxon>
        <taxon>Actinomycetota</taxon>
        <taxon>Actinomycetes</taxon>
        <taxon>Micrococcales</taxon>
        <taxon>Microbacteriaceae</taxon>
        <taxon>Microbacterium</taxon>
    </lineage>
</organism>
<evidence type="ECO:0000256" key="4">
    <source>
        <dbReference type="ARBA" id="ARBA00023163"/>
    </source>
</evidence>
<dbReference type="PANTHER" id="PTHR47756">
    <property type="entry name" value="BLL6612 PROTEIN-RELATED"/>
    <property type="match status" value="1"/>
</dbReference>